<dbReference type="Proteomes" id="UP000245783">
    <property type="component" value="Unassembled WGS sequence"/>
</dbReference>
<dbReference type="RefSeq" id="XP_025367471.1">
    <property type="nucleotide sequence ID" value="XM_025517142.1"/>
</dbReference>
<gene>
    <name evidence="25" type="ORF">IE81DRAFT_368370</name>
</gene>
<evidence type="ECO:0000313" key="26">
    <source>
        <dbReference type="Proteomes" id="UP000245783"/>
    </source>
</evidence>
<dbReference type="Pfam" id="PF00690">
    <property type="entry name" value="Cation_ATPase_N"/>
    <property type="match status" value="1"/>
</dbReference>
<dbReference type="InParanoid" id="A0A316VVH2"/>
<dbReference type="SUPFAM" id="SSF56784">
    <property type="entry name" value="HAD-like"/>
    <property type="match status" value="1"/>
</dbReference>
<evidence type="ECO:0000256" key="14">
    <source>
        <dbReference type="ARBA" id="ARBA00023053"/>
    </source>
</evidence>
<feature type="compositionally biased region" description="Basic and acidic residues" evidence="22">
    <location>
        <begin position="595"/>
        <end position="606"/>
    </location>
</feature>
<dbReference type="GO" id="GO:0046872">
    <property type="term" value="F:metal ion binding"/>
    <property type="evidence" value="ECO:0007669"/>
    <property type="project" value="UniProtKB-KW"/>
</dbReference>
<dbReference type="SFLD" id="SFLDF00027">
    <property type="entry name" value="p-type_atpase"/>
    <property type="match status" value="1"/>
</dbReference>
<keyword evidence="4" id="KW-1003">Cell membrane</keyword>
<dbReference type="FunFam" id="1.20.1110.10:FF:000015">
    <property type="entry name" value="Sodium ion P-type ATPase"/>
    <property type="match status" value="1"/>
</dbReference>
<keyword evidence="7" id="KW-0479">Metal-binding</keyword>
<dbReference type="FunFam" id="3.40.50.1000:FF:000047">
    <property type="entry name" value="Sodium P-type ATPase"/>
    <property type="match status" value="1"/>
</dbReference>
<feature type="transmembrane region" description="Helical" evidence="23">
    <location>
        <begin position="386"/>
        <end position="410"/>
    </location>
</feature>
<organism evidence="25 26">
    <name type="scientific">Ceraceosorus guamensis</name>
    <dbReference type="NCBI Taxonomy" id="1522189"/>
    <lineage>
        <taxon>Eukaryota</taxon>
        <taxon>Fungi</taxon>
        <taxon>Dikarya</taxon>
        <taxon>Basidiomycota</taxon>
        <taxon>Ustilaginomycotina</taxon>
        <taxon>Exobasidiomycetes</taxon>
        <taxon>Ceraceosorales</taxon>
        <taxon>Ceraceosoraceae</taxon>
        <taxon>Ceraceosorus</taxon>
    </lineage>
</organism>
<feature type="compositionally biased region" description="Polar residues" evidence="22">
    <location>
        <begin position="47"/>
        <end position="58"/>
    </location>
</feature>
<evidence type="ECO:0000256" key="6">
    <source>
        <dbReference type="ARBA" id="ARBA00022692"/>
    </source>
</evidence>
<dbReference type="InterPro" id="IPR018303">
    <property type="entry name" value="ATPase_P-typ_P_site"/>
</dbReference>
<evidence type="ECO:0000256" key="18">
    <source>
        <dbReference type="ARBA" id="ARBA00035017"/>
    </source>
</evidence>
<dbReference type="InterPro" id="IPR001757">
    <property type="entry name" value="P_typ_ATPase"/>
</dbReference>
<feature type="transmembrane region" description="Helical" evidence="23">
    <location>
        <begin position="148"/>
        <end position="167"/>
    </location>
</feature>
<dbReference type="Gene3D" id="1.20.1110.10">
    <property type="entry name" value="Calcium-transporting ATPase, transmembrane domain"/>
    <property type="match status" value="2"/>
</dbReference>
<evidence type="ECO:0000259" key="24">
    <source>
        <dbReference type="SMART" id="SM00831"/>
    </source>
</evidence>
<feature type="region of interest" description="Disordered" evidence="22">
    <location>
        <begin position="468"/>
        <end position="518"/>
    </location>
</feature>
<dbReference type="InterPro" id="IPR006068">
    <property type="entry name" value="ATPase_P-typ_cation-transptr_C"/>
</dbReference>
<dbReference type="OrthoDB" id="3352408at2759"/>
<feature type="domain" description="Cation-transporting P-type ATPase N-terminal" evidence="24">
    <location>
        <begin position="70"/>
        <end position="144"/>
    </location>
</feature>
<evidence type="ECO:0000256" key="13">
    <source>
        <dbReference type="ARBA" id="ARBA00022989"/>
    </source>
</evidence>
<dbReference type="NCBIfam" id="TIGR01494">
    <property type="entry name" value="ATPase_P-type"/>
    <property type="match status" value="2"/>
</dbReference>
<feature type="transmembrane region" description="Helical" evidence="23">
    <location>
        <begin position="923"/>
        <end position="944"/>
    </location>
</feature>
<evidence type="ECO:0000256" key="21">
    <source>
        <dbReference type="ARBA" id="ARBA00049499"/>
    </source>
</evidence>
<dbReference type="GO" id="GO:0008554">
    <property type="term" value="F:P-type sodium transporter activity"/>
    <property type="evidence" value="ECO:0007669"/>
    <property type="project" value="UniProtKB-EC"/>
</dbReference>
<evidence type="ECO:0000256" key="17">
    <source>
        <dbReference type="ARBA" id="ARBA00023201"/>
    </source>
</evidence>
<comment type="cofactor">
    <cofactor evidence="1">
        <name>Mg(2+)</name>
        <dbReference type="ChEBI" id="CHEBI:18420"/>
    </cofactor>
</comment>
<feature type="transmembrane region" description="Helical" evidence="23">
    <location>
        <begin position="890"/>
        <end position="911"/>
    </location>
</feature>
<keyword evidence="11" id="KW-0630">Potassium</keyword>
<dbReference type="InterPro" id="IPR023299">
    <property type="entry name" value="ATPase_P-typ_cyto_dom_N"/>
</dbReference>
<dbReference type="SUPFAM" id="SSF81665">
    <property type="entry name" value="Calcium ATPase, transmembrane domain M"/>
    <property type="match status" value="1"/>
</dbReference>
<dbReference type="InterPro" id="IPR008250">
    <property type="entry name" value="ATPase_P-typ_transduc_dom_A_sf"/>
</dbReference>
<comment type="catalytic activity">
    <reaction evidence="21">
        <text>Na(+)(in) + ATP + H2O = Na(+)(out) + ADP + phosphate + H(+)</text>
        <dbReference type="Rhea" id="RHEA:14633"/>
        <dbReference type="ChEBI" id="CHEBI:15377"/>
        <dbReference type="ChEBI" id="CHEBI:15378"/>
        <dbReference type="ChEBI" id="CHEBI:29101"/>
        <dbReference type="ChEBI" id="CHEBI:30616"/>
        <dbReference type="ChEBI" id="CHEBI:43474"/>
        <dbReference type="ChEBI" id="CHEBI:456216"/>
        <dbReference type="EC" id="7.2.2.3"/>
    </reaction>
    <physiologicalReaction direction="left-to-right" evidence="21">
        <dbReference type="Rhea" id="RHEA:14634"/>
    </physiologicalReaction>
</comment>
<keyword evidence="14" id="KW-0915">Sodium</keyword>
<feature type="compositionally biased region" description="Polar residues" evidence="22">
    <location>
        <begin position="468"/>
        <end position="480"/>
    </location>
</feature>
<dbReference type="GeneID" id="37039012"/>
<dbReference type="Gene3D" id="3.40.1110.10">
    <property type="entry name" value="Calcium-transporting ATPase, cytoplasmic domain N"/>
    <property type="match status" value="1"/>
</dbReference>
<dbReference type="Gene3D" id="3.40.50.1000">
    <property type="entry name" value="HAD superfamily/HAD-like"/>
    <property type="match status" value="1"/>
</dbReference>
<dbReference type="SUPFAM" id="SSF81653">
    <property type="entry name" value="Calcium ATPase, transduction domain A"/>
    <property type="match status" value="1"/>
</dbReference>
<dbReference type="FunFam" id="1.20.1110.10:FF:000058">
    <property type="entry name" value="Probable ENA2-Plasma membrane P-type ATPase"/>
    <property type="match status" value="1"/>
</dbReference>
<feature type="transmembrane region" description="Helical" evidence="23">
    <location>
        <begin position="124"/>
        <end position="142"/>
    </location>
</feature>
<keyword evidence="12" id="KW-1278">Translocase</keyword>
<keyword evidence="5" id="KW-0633">Potassium transport</keyword>
<dbReference type="Gene3D" id="2.70.150.10">
    <property type="entry name" value="Calcium-transporting ATPase, cytoplasmic transduction domain A"/>
    <property type="match status" value="1"/>
</dbReference>
<dbReference type="SUPFAM" id="SSF81660">
    <property type="entry name" value="Metal cation-transporting ATPase, ATP-binding domain N"/>
    <property type="match status" value="1"/>
</dbReference>
<keyword evidence="10" id="KW-0460">Magnesium</keyword>
<evidence type="ECO:0000256" key="9">
    <source>
        <dbReference type="ARBA" id="ARBA00022840"/>
    </source>
</evidence>
<keyword evidence="13 23" id="KW-1133">Transmembrane helix</keyword>
<dbReference type="EMBL" id="KZ819421">
    <property type="protein sequence ID" value="PWN40311.1"/>
    <property type="molecule type" value="Genomic_DNA"/>
</dbReference>
<dbReference type="SFLD" id="SFLDS00003">
    <property type="entry name" value="Haloacid_Dehalogenase"/>
    <property type="match status" value="1"/>
</dbReference>
<dbReference type="PRINTS" id="PR00119">
    <property type="entry name" value="CATATPASE"/>
</dbReference>
<sequence>MALPERADTMTGETRVQQGQAPAQKAQSSDVDLEKQTPGASEESGEHSSPNGDPTTAPQGPIEREEAMKNAYQYPSKVVVEAMGSDETQGLSEKEVKNRAEQYGPNQLEGGDEISKLKILIHQVANAMTLVLVLAMAVSFGIRSWIEGGVLAGVVAINVFVGFFQELSAEKTMGALRNLASPTARVIRGGHSSIIAAGEVVPGDLLELVTGDTVPADIRLIEAMNFEADEALLTGESLPVAKDASLAYGRKDGGEVDVGVGDRLNMAFTSSNVTKGRAVGVVIGIGMQTEIGAIAEALRGADKDQKIRDVKRNAQGKAGPHRYVQAGALTIWDKLAGFLGLTKGTPLQKKLSLLAIFLFFLAVIASIIVFLGNLNGESSPWGSQEVGIYAVATGTSLIPASLTAVLTITMSMGSRAMVKRHVIVRKLESLEALGGVTDICSDKTGTLTQGKMVVRKAWVPATGTYTVEETNEPFNPTLGNVTRGEKEPRDTPKDKYGRPLADQDDEGEVVTDGSAGSSKVKDNENFVNFLNVSSLCNLAKVFKEKESGDWTAHGDPTECAIQTWACRFGWARQGLTNTQKSDDGANDETAEVPDDEKKEAVKEQNRDVPWKQISEYPFDSSLKRMAVTFHHNKTGDNFAFMKGAVERVLDACTHAQMADGRTELTDEIQEQTLANMESLAAQGLRVLALAQRPLEKSEASQGADLERDHVEKNMTFLGLVGLYDPPRPESAPAVKLCKTAGIVVRMATGDHPGTAKAIAIDIGIVPKHTQNYSKRQLDCMVMTASQFDKLSDEQIDDLPDLPLVVARCSPQTKVRLINALHRRGRYCAMTGDGVNDSPSLKIADVGIAMGQAGSDVAKDASDIVLTDDNFASIPNAIEEGRRMADNIKRFVLHLLAQNIAQACVLLIGLAFKDASGFSVFPLSPIEVIWIILVTSGLPAMGLGLQQAETDVMRRPPDDLKWGLFNPELMIDTVVYGFWIAALCLAVFTLSFFGFGTSVYGFECNRSLTYDSSCEDVYRSRGATFAFLTWASVILAWEVVSMRRSFFRMGKGHSLWTQWFHDTWRNKVLFFSVVFAFFTIFPILYIPGLNTLIFLHQGLSWEWAIVIVATILLVFGLEAWKMGKRWWFKRVQVERDTVAESEAAAKLDMTPAPTLEALSNPIRRKMSDGSPA</sequence>
<dbReference type="InterPro" id="IPR044492">
    <property type="entry name" value="P_typ_ATPase_HD_dom"/>
</dbReference>
<accession>A0A316VVH2</accession>
<dbReference type="SMART" id="SM00831">
    <property type="entry name" value="Cation_ATPase_N"/>
    <property type="match status" value="1"/>
</dbReference>
<dbReference type="PROSITE" id="PS00154">
    <property type="entry name" value="ATPASE_E1_E2"/>
    <property type="match status" value="1"/>
</dbReference>
<evidence type="ECO:0000256" key="7">
    <source>
        <dbReference type="ARBA" id="ARBA00022723"/>
    </source>
</evidence>
<feature type="compositionally biased region" description="Acidic residues" evidence="22">
    <location>
        <begin position="584"/>
        <end position="594"/>
    </location>
</feature>
<dbReference type="GO" id="GO:0016887">
    <property type="term" value="F:ATP hydrolysis activity"/>
    <property type="evidence" value="ECO:0007669"/>
    <property type="project" value="InterPro"/>
</dbReference>
<feature type="transmembrane region" description="Helical" evidence="23">
    <location>
        <begin position="1099"/>
        <end position="1119"/>
    </location>
</feature>
<reference evidence="25 26" key="1">
    <citation type="journal article" date="2018" name="Mol. Biol. Evol.">
        <title>Broad Genomic Sampling Reveals a Smut Pathogenic Ancestry of the Fungal Clade Ustilaginomycotina.</title>
        <authorList>
            <person name="Kijpornyongpan T."/>
            <person name="Mondo S.J."/>
            <person name="Barry K."/>
            <person name="Sandor L."/>
            <person name="Lee J."/>
            <person name="Lipzen A."/>
            <person name="Pangilinan J."/>
            <person name="LaButti K."/>
            <person name="Hainaut M."/>
            <person name="Henrissat B."/>
            <person name="Grigoriev I.V."/>
            <person name="Spatafora J.W."/>
            <person name="Aime M.C."/>
        </authorList>
    </citation>
    <scope>NUCLEOTIDE SEQUENCE [LARGE SCALE GENOMIC DNA]</scope>
    <source>
        <strain evidence="25 26">MCA 4658</strain>
    </source>
</reference>
<evidence type="ECO:0000256" key="1">
    <source>
        <dbReference type="ARBA" id="ARBA00001946"/>
    </source>
</evidence>
<keyword evidence="6 23" id="KW-0812">Transmembrane</keyword>
<keyword evidence="17" id="KW-0739">Sodium transport</keyword>
<dbReference type="InterPro" id="IPR004014">
    <property type="entry name" value="ATPase_P-typ_cation-transptr_N"/>
</dbReference>
<dbReference type="GO" id="GO:0005524">
    <property type="term" value="F:ATP binding"/>
    <property type="evidence" value="ECO:0007669"/>
    <property type="project" value="UniProtKB-KW"/>
</dbReference>
<keyword evidence="15" id="KW-0406">Ion transport</keyword>
<comment type="subcellular location">
    <subcellularLocation>
        <location evidence="2">Cell membrane</location>
        <topology evidence="2">Multi-pass membrane protein</topology>
    </subcellularLocation>
</comment>
<dbReference type="STRING" id="1522189.A0A316VVH2"/>
<dbReference type="FunFam" id="3.40.1110.10:FF:000039">
    <property type="entry name" value="Sodium P-type ATPase"/>
    <property type="match status" value="1"/>
</dbReference>
<feature type="transmembrane region" description="Helical" evidence="23">
    <location>
        <begin position="973"/>
        <end position="1001"/>
    </location>
</feature>
<comment type="similarity">
    <text evidence="18">Belongs to the cation transport ATPase (P-type) (TC 3.A.3) family. Type IID subfamily.</text>
</comment>
<evidence type="ECO:0000256" key="19">
    <source>
        <dbReference type="ARBA" id="ARBA00035029"/>
    </source>
</evidence>
<dbReference type="Pfam" id="PF00689">
    <property type="entry name" value="Cation_ATPase_C"/>
    <property type="match status" value="1"/>
</dbReference>
<dbReference type="InterPro" id="IPR023298">
    <property type="entry name" value="ATPase_P-typ_TM_dom_sf"/>
</dbReference>
<proteinExistence type="inferred from homology"/>
<dbReference type="FunCoup" id="A0A316VVH2">
    <property type="interactions" value="47"/>
</dbReference>
<dbReference type="InterPro" id="IPR059000">
    <property type="entry name" value="ATPase_P-type_domA"/>
</dbReference>
<evidence type="ECO:0000256" key="20">
    <source>
        <dbReference type="ARBA" id="ARBA00048599"/>
    </source>
</evidence>
<dbReference type="Pfam" id="PF00122">
    <property type="entry name" value="E1-E2_ATPase"/>
    <property type="match status" value="1"/>
</dbReference>
<protein>
    <recommendedName>
        <fullName evidence="19">P-type Na(+) transporter</fullName>
        <ecNumber evidence="19">7.2.2.3</ecNumber>
    </recommendedName>
</protein>
<keyword evidence="8" id="KW-0547">Nucleotide-binding</keyword>
<evidence type="ECO:0000256" key="4">
    <source>
        <dbReference type="ARBA" id="ARBA00022475"/>
    </source>
</evidence>
<dbReference type="InterPro" id="IPR023214">
    <property type="entry name" value="HAD_sf"/>
</dbReference>
<dbReference type="AlphaFoldDB" id="A0A316VVH2"/>
<feature type="compositionally biased region" description="Basic and acidic residues" evidence="22">
    <location>
        <begin position="483"/>
        <end position="497"/>
    </location>
</feature>
<evidence type="ECO:0000256" key="11">
    <source>
        <dbReference type="ARBA" id="ARBA00022958"/>
    </source>
</evidence>
<evidence type="ECO:0000256" key="23">
    <source>
        <dbReference type="SAM" id="Phobius"/>
    </source>
</evidence>
<evidence type="ECO:0000256" key="2">
    <source>
        <dbReference type="ARBA" id="ARBA00004651"/>
    </source>
</evidence>
<dbReference type="EC" id="7.2.2.3" evidence="19"/>
<keyword evidence="26" id="KW-1185">Reference proteome</keyword>
<evidence type="ECO:0000256" key="10">
    <source>
        <dbReference type="ARBA" id="ARBA00022842"/>
    </source>
</evidence>
<evidence type="ECO:0000256" key="3">
    <source>
        <dbReference type="ARBA" id="ARBA00022448"/>
    </source>
</evidence>
<keyword evidence="9" id="KW-0067">ATP-binding</keyword>
<evidence type="ECO:0000256" key="5">
    <source>
        <dbReference type="ARBA" id="ARBA00022538"/>
    </source>
</evidence>
<comment type="catalytic activity">
    <reaction evidence="20">
        <text>K(+)(in) + ATP + H2O = K(+)(out) + ADP + phosphate + H(+)</text>
        <dbReference type="Rhea" id="RHEA:75815"/>
        <dbReference type="ChEBI" id="CHEBI:15377"/>
        <dbReference type="ChEBI" id="CHEBI:15378"/>
        <dbReference type="ChEBI" id="CHEBI:29103"/>
        <dbReference type="ChEBI" id="CHEBI:30616"/>
        <dbReference type="ChEBI" id="CHEBI:43474"/>
        <dbReference type="ChEBI" id="CHEBI:456216"/>
    </reaction>
</comment>
<evidence type="ECO:0000313" key="25">
    <source>
        <dbReference type="EMBL" id="PWN40311.1"/>
    </source>
</evidence>
<dbReference type="Pfam" id="PF13246">
    <property type="entry name" value="Cation_ATPase"/>
    <property type="match status" value="1"/>
</dbReference>
<feature type="compositionally biased region" description="Polar residues" evidence="22">
    <location>
        <begin position="11"/>
        <end position="30"/>
    </location>
</feature>
<dbReference type="PANTHER" id="PTHR42861">
    <property type="entry name" value="CALCIUM-TRANSPORTING ATPASE"/>
    <property type="match status" value="1"/>
</dbReference>
<evidence type="ECO:0000256" key="8">
    <source>
        <dbReference type="ARBA" id="ARBA00022741"/>
    </source>
</evidence>
<feature type="region of interest" description="Disordered" evidence="22">
    <location>
        <begin position="1"/>
        <end position="63"/>
    </location>
</feature>
<feature type="transmembrane region" description="Helical" evidence="23">
    <location>
        <begin position="351"/>
        <end position="374"/>
    </location>
</feature>
<dbReference type="InterPro" id="IPR036412">
    <property type="entry name" value="HAD-like_sf"/>
</dbReference>
<evidence type="ECO:0000256" key="22">
    <source>
        <dbReference type="SAM" id="MobiDB-lite"/>
    </source>
</evidence>
<feature type="transmembrane region" description="Helical" evidence="23">
    <location>
        <begin position="1067"/>
        <end position="1087"/>
    </location>
</feature>
<dbReference type="GO" id="GO:0005886">
    <property type="term" value="C:plasma membrane"/>
    <property type="evidence" value="ECO:0007669"/>
    <property type="project" value="UniProtKB-SubCell"/>
</dbReference>
<dbReference type="GO" id="GO:0006813">
    <property type="term" value="P:potassium ion transport"/>
    <property type="evidence" value="ECO:0007669"/>
    <property type="project" value="UniProtKB-KW"/>
</dbReference>
<evidence type="ECO:0000256" key="15">
    <source>
        <dbReference type="ARBA" id="ARBA00023065"/>
    </source>
</evidence>
<keyword evidence="3" id="KW-0813">Transport</keyword>
<feature type="region of interest" description="Disordered" evidence="22">
    <location>
        <begin position="576"/>
        <end position="606"/>
    </location>
</feature>
<feature type="transmembrane region" description="Helical" evidence="23">
    <location>
        <begin position="1021"/>
        <end position="1039"/>
    </location>
</feature>
<evidence type="ECO:0000256" key="12">
    <source>
        <dbReference type="ARBA" id="ARBA00022967"/>
    </source>
</evidence>
<keyword evidence="16 23" id="KW-0472">Membrane</keyword>
<dbReference type="NCBIfam" id="TIGR01523">
    <property type="entry name" value="ATPase-IID_K-Na"/>
    <property type="match status" value="1"/>
</dbReference>
<dbReference type="InterPro" id="IPR006414">
    <property type="entry name" value="P-type_ATPase_IID"/>
</dbReference>
<dbReference type="SFLD" id="SFLDG00002">
    <property type="entry name" value="C1.7:_P-type_atpase_like"/>
    <property type="match status" value="1"/>
</dbReference>
<name>A0A316VVH2_9BASI</name>
<evidence type="ECO:0000256" key="16">
    <source>
        <dbReference type="ARBA" id="ARBA00023136"/>
    </source>
</evidence>